<organism evidence="4 5">
    <name type="scientific">Micromonospora thermarum</name>
    <dbReference type="NCBI Taxonomy" id="2720024"/>
    <lineage>
        <taxon>Bacteria</taxon>
        <taxon>Bacillati</taxon>
        <taxon>Actinomycetota</taxon>
        <taxon>Actinomycetes</taxon>
        <taxon>Micromonosporales</taxon>
        <taxon>Micromonosporaceae</taxon>
        <taxon>Micromonospora</taxon>
    </lineage>
</organism>
<dbReference type="EMBL" id="JAATEO010000026">
    <property type="protein sequence ID" value="NJP34588.1"/>
    <property type="molecule type" value="Genomic_DNA"/>
</dbReference>
<dbReference type="Gene3D" id="1.25.40.20">
    <property type="entry name" value="Ankyrin repeat-containing domain"/>
    <property type="match status" value="1"/>
</dbReference>
<keyword evidence="2 3" id="KW-0040">ANK repeat</keyword>
<dbReference type="PANTHER" id="PTHR24171">
    <property type="entry name" value="ANKYRIN REPEAT DOMAIN-CONTAINING PROTEIN 39-RELATED"/>
    <property type="match status" value="1"/>
</dbReference>
<dbReference type="InterPro" id="IPR036770">
    <property type="entry name" value="Ankyrin_rpt-contain_sf"/>
</dbReference>
<dbReference type="PROSITE" id="PS50088">
    <property type="entry name" value="ANK_REPEAT"/>
    <property type="match status" value="1"/>
</dbReference>
<accession>A0ABX0ZAR7</accession>
<evidence type="ECO:0000256" key="3">
    <source>
        <dbReference type="PROSITE-ProRule" id="PRU00023"/>
    </source>
</evidence>
<dbReference type="Pfam" id="PF12796">
    <property type="entry name" value="Ank_2"/>
    <property type="match status" value="1"/>
</dbReference>
<proteinExistence type="predicted"/>
<protein>
    <submittedName>
        <fullName evidence="4">Ankyrin repeat domain-containing protein</fullName>
    </submittedName>
</protein>
<keyword evidence="5" id="KW-1185">Reference proteome</keyword>
<evidence type="ECO:0000313" key="4">
    <source>
        <dbReference type="EMBL" id="NJP34588.1"/>
    </source>
</evidence>
<comment type="caution">
    <text evidence="4">The sequence shown here is derived from an EMBL/GenBank/DDBJ whole genome shotgun (WGS) entry which is preliminary data.</text>
</comment>
<keyword evidence="1" id="KW-0677">Repeat</keyword>
<evidence type="ECO:0000256" key="1">
    <source>
        <dbReference type="ARBA" id="ARBA00022737"/>
    </source>
</evidence>
<dbReference type="PROSITE" id="PS50297">
    <property type="entry name" value="ANK_REP_REGION"/>
    <property type="match status" value="1"/>
</dbReference>
<evidence type="ECO:0000256" key="2">
    <source>
        <dbReference type="ARBA" id="ARBA00023043"/>
    </source>
</evidence>
<gene>
    <name evidence="4" type="ORF">HCJ94_22050</name>
</gene>
<dbReference type="SUPFAM" id="SSF48403">
    <property type="entry name" value="Ankyrin repeat"/>
    <property type="match status" value="1"/>
</dbReference>
<dbReference type="SMART" id="SM00248">
    <property type="entry name" value="ANK"/>
    <property type="match status" value="2"/>
</dbReference>
<name>A0ABX0ZAR7_9ACTN</name>
<reference evidence="4 5" key="1">
    <citation type="submission" date="2020-03" db="EMBL/GenBank/DDBJ databases">
        <title>WGS of actinomycetes isolated from Thailand.</title>
        <authorList>
            <person name="Thawai C."/>
        </authorList>
    </citation>
    <scope>NUCLEOTIDE SEQUENCE [LARGE SCALE GENOMIC DNA]</scope>
    <source>
        <strain evidence="4 5">HSS6-12</strain>
    </source>
</reference>
<feature type="repeat" description="ANK" evidence="3">
    <location>
        <begin position="44"/>
        <end position="76"/>
    </location>
</feature>
<dbReference type="Proteomes" id="UP000783871">
    <property type="component" value="Unassembled WGS sequence"/>
</dbReference>
<evidence type="ECO:0000313" key="5">
    <source>
        <dbReference type="Proteomes" id="UP000783871"/>
    </source>
</evidence>
<dbReference type="InterPro" id="IPR002110">
    <property type="entry name" value="Ankyrin_rpt"/>
</dbReference>
<sequence length="133" mass="13834">MIEELDAETLAFAHRMFDLAREGATDELAAYVDAGLPVDLTNDKGDTLLILAASHAHPDTVAALLRRGADHSRTNDRGQTALAAAAFRRSEGSVRALLAAGADPGHGSPSAVETAGFFDLPDMLALLTARPAG</sequence>